<protein>
    <submittedName>
        <fullName evidence="1">Uncharacterized protein</fullName>
    </submittedName>
</protein>
<accession>A0AAD6UD18</accession>
<dbReference type="EMBL" id="JARJCN010000010">
    <property type="protein sequence ID" value="KAJ7097017.1"/>
    <property type="molecule type" value="Genomic_DNA"/>
</dbReference>
<evidence type="ECO:0000313" key="1">
    <source>
        <dbReference type="EMBL" id="KAJ7097017.1"/>
    </source>
</evidence>
<dbReference type="Proteomes" id="UP001222325">
    <property type="component" value="Unassembled WGS sequence"/>
</dbReference>
<sequence length="259" mass="28005">MLSLSLPVLCTARGLQARFPNLFLSPSFSLLASFYPCATSQDSTCALFRRARSRRSLPLAATSGRLSRTNNHTFVRVDEGLESSKSDDERRRTIRPSASRFVLLAVRAPRHSQSNPWLQSFRAANRVLLVAHTSTRDFATPFGGDTSPSPAAPRLSLLGMRRRRSRLFGSHPATATVEPVLRTAHDPRPALGSAIPSSISSGIAPVLSSTAHVHPASRPPRAACEGSHAASRATDLNRIASSRAATVRETLRSSLGCRF</sequence>
<proteinExistence type="predicted"/>
<gene>
    <name evidence="1" type="ORF">B0H15DRAFT_961080</name>
</gene>
<name>A0AAD6UD18_9AGAR</name>
<dbReference type="AlphaFoldDB" id="A0AAD6UD18"/>
<comment type="caution">
    <text evidence="1">The sequence shown here is derived from an EMBL/GenBank/DDBJ whole genome shotgun (WGS) entry which is preliminary data.</text>
</comment>
<organism evidence="1 2">
    <name type="scientific">Mycena belliarum</name>
    <dbReference type="NCBI Taxonomy" id="1033014"/>
    <lineage>
        <taxon>Eukaryota</taxon>
        <taxon>Fungi</taxon>
        <taxon>Dikarya</taxon>
        <taxon>Basidiomycota</taxon>
        <taxon>Agaricomycotina</taxon>
        <taxon>Agaricomycetes</taxon>
        <taxon>Agaricomycetidae</taxon>
        <taxon>Agaricales</taxon>
        <taxon>Marasmiineae</taxon>
        <taxon>Mycenaceae</taxon>
        <taxon>Mycena</taxon>
    </lineage>
</organism>
<evidence type="ECO:0000313" key="2">
    <source>
        <dbReference type="Proteomes" id="UP001222325"/>
    </source>
</evidence>
<keyword evidence="2" id="KW-1185">Reference proteome</keyword>
<reference evidence="1" key="1">
    <citation type="submission" date="2023-03" db="EMBL/GenBank/DDBJ databases">
        <title>Massive genome expansion in bonnet fungi (Mycena s.s.) driven by repeated elements and novel gene families across ecological guilds.</title>
        <authorList>
            <consortium name="Lawrence Berkeley National Laboratory"/>
            <person name="Harder C.B."/>
            <person name="Miyauchi S."/>
            <person name="Viragh M."/>
            <person name="Kuo A."/>
            <person name="Thoen E."/>
            <person name="Andreopoulos B."/>
            <person name="Lu D."/>
            <person name="Skrede I."/>
            <person name="Drula E."/>
            <person name="Henrissat B."/>
            <person name="Morin E."/>
            <person name="Kohler A."/>
            <person name="Barry K."/>
            <person name="LaButti K."/>
            <person name="Morin E."/>
            <person name="Salamov A."/>
            <person name="Lipzen A."/>
            <person name="Mereny Z."/>
            <person name="Hegedus B."/>
            <person name="Baldrian P."/>
            <person name="Stursova M."/>
            <person name="Weitz H."/>
            <person name="Taylor A."/>
            <person name="Grigoriev I.V."/>
            <person name="Nagy L.G."/>
            <person name="Martin F."/>
            <person name="Kauserud H."/>
        </authorList>
    </citation>
    <scope>NUCLEOTIDE SEQUENCE</scope>
    <source>
        <strain evidence="1">CBHHK173m</strain>
    </source>
</reference>